<proteinExistence type="predicted"/>
<dbReference type="AlphaFoldDB" id="A0A645IZ22"/>
<gene>
    <name evidence="1" type="ORF">SDC9_204105</name>
</gene>
<reference evidence="1" key="1">
    <citation type="submission" date="2019-08" db="EMBL/GenBank/DDBJ databases">
        <authorList>
            <person name="Kucharzyk K."/>
            <person name="Murdoch R.W."/>
            <person name="Higgins S."/>
            <person name="Loffler F."/>
        </authorList>
    </citation>
    <scope>NUCLEOTIDE SEQUENCE</scope>
</reference>
<organism evidence="1">
    <name type="scientific">bioreactor metagenome</name>
    <dbReference type="NCBI Taxonomy" id="1076179"/>
    <lineage>
        <taxon>unclassified sequences</taxon>
        <taxon>metagenomes</taxon>
        <taxon>ecological metagenomes</taxon>
    </lineage>
</organism>
<dbReference type="Gene3D" id="3.40.50.720">
    <property type="entry name" value="NAD(P)-binding Rossmann-like Domain"/>
    <property type="match status" value="2"/>
</dbReference>
<accession>A0A645IZ22</accession>
<dbReference type="EMBL" id="VSSQ01126716">
    <property type="protein sequence ID" value="MPN56417.1"/>
    <property type="molecule type" value="Genomic_DNA"/>
</dbReference>
<evidence type="ECO:0008006" key="2">
    <source>
        <dbReference type="Google" id="ProtNLM"/>
    </source>
</evidence>
<protein>
    <recommendedName>
        <fullName evidence="2">D-lactate dehydrogenase</fullName>
    </recommendedName>
</protein>
<sequence>MQNVILTGHFAFYTDQAIDDQIRIVLESLKEFVEKGTSANQIV</sequence>
<name>A0A645IZ22_9ZZZZ</name>
<evidence type="ECO:0000313" key="1">
    <source>
        <dbReference type="EMBL" id="MPN56417.1"/>
    </source>
</evidence>
<comment type="caution">
    <text evidence="1">The sequence shown here is derived from an EMBL/GenBank/DDBJ whole genome shotgun (WGS) entry which is preliminary data.</text>
</comment>